<gene>
    <name evidence="2" type="ordered locus">Hbal_1645</name>
</gene>
<dbReference type="RefSeq" id="WP_015827483.1">
    <property type="nucleotide sequence ID" value="NC_012982.1"/>
</dbReference>
<keyword evidence="1" id="KW-0812">Transmembrane</keyword>
<name>C6XJN8_HIRBI</name>
<feature type="transmembrane region" description="Helical" evidence="1">
    <location>
        <begin position="127"/>
        <end position="147"/>
    </location>
</feature>
<organism evidence="2 3">
    <name type="scientific">Hirschia baltica (strain ATCC 49814 / DSM 5838 / IFAM 1418)</name>
    <dbReference type="NCBI Taxonomy" id="582402"/>
    <lineage>
        <taxon>Bacteria</taxon>
        <taxon>Pseudomonadati</taxon>
        <taxon>Pseudomonadota</taxon>
        <taxon>Alphaproteobacteria</taxon>
        <taxon>Hyphomonadales</taxon>
        <taxon>Hyphomonadaceae</taxon>
        <taxon>Hirschia</taxon>
    </lineage>
</organism>
<keyword evidence="1" id="KW-1133">Transmembrane helix</keyword>
<protein>
    <submittedName>
        <fullName evidence="2">Uncharacterized protein</fullName>
    </submittedName>
</protein>
<dbReference type="STRING" id="582402.Hbal_1645"/>
<dbReference type="AlphaFoldDB" id="C6XJN8"/>
<reference evidence="3" key="1">
    <citation type="journal article" date="2011" name="J. Bacteriol.">
        <title>Genome sequences of eight morphologically diverse alphaproteobacteria.</title>
        <authorList>
            <consortium name="US DOE Joint Genome Institute"/>
            <person name="Brown P.J."/>
            <person name="Kysela D.T."/>
            <person name="Buechlein A."/>
            <person name="Hemmerich C."/>
            <person name="Brun Y.V."/>
        </authorList>
    </citation>
    <scope>NUCLEOTIDE SEQUENCE [LARGE SCALE GENOMIC DNA]</scope>
    <source>
        <strain evidence="3">ATCC 49814 / DSM 5838 / IFAM 1418</strain>
    </source>
</reference>
<accession>C6XJN8</accession>
<feature type="transmembrane region" description="Helical" evidence="1">
    <location>
        <begin position="159"/>
        <end position="177"/>
    </location>
</feature>
<dbReference type="KEGG" id="hba:Hbal_1645"/>
<keyword evidence="1" id="KW-0472">Membrane</keyword>
<sequence length="181" mass="19325">MRDLKMHELEAVSGGSRQPTIVVTASAVGGLDLQAHKALADAADAWAASQFTEDNLSFDQDELVMAPIIVQYSPEPQEDWGPPDDSDSFWNKFGDDAENVKQFMIENPDYPLNDPAYREHVEDLDQATFAILVGIITGTASGAYNGYKVGGVPGAATGSASGFVVAVLGAVLTGWYVNKDN</sequence>
<keyword evidence="3" id="KW-1185">Reference proteome</keyword>
<proteinExistence type="predicted"/>
<evidence type="ECO:0000313" key="3">
    <source>
        <dbReference type="Proteomes" id="UP000002745"/>
    </source>
</evidence>
<evidence type="ECO:0000256" key="1">
    <source>
        <dbReference type="SAM" id="Phobius"/>
    </source>
</evidence>
<evidence type="ECO:0000313" key="2">
    <source>
        <dbReference type="EMBL" id="ACT59333.1"/>
    </source>
</evidence>
<dbReference type="EMBL" id="CP001678">
    <property type="protein sequence ID" value="ACT59333.1"/>
    <property type="molecule type" value="Genomic_DNA"/>
</dbReference>
<dbReference type="HOGENOM" id="CLU_1487133_0_0_5"/>
<dbReference type="Proteomes" id="UP000002745">
    <property type="component" value="Chromosome"/>
</dbReference>